<evidence type="ECO:0000313" key="7">
    <source>
        <dbReference type="EMBL" id="SOD97554.1"/>
    </source>
</evidence>
<dbReference type="PROSITE" id="PS50249">
    <property type="entry name" value="MPN"/>
    <property type="match status" value="1"/>
</dbReference>
<accession>A0A286GRI0</accession>
<feature type="domain" description="MPN" evidence="6">
    <location>
        <begin position="19"/>
        <end position="141"/>
    </location>
</feature>
<dbReference type="AlphaFoldDB" id="A0A286GRI0"/>
<dbReference type="PANTHER" id="PTHR34858">
    <property type="entry name" value="CYSO-CYSTEINE PEPTIDASE"/>
    <property type="match status" value="1"/>
</dbReference>
<dbReference type="InterPro" id="IPR051929">
    <property type="entry name" value="VirAsm_ModProt"/>
</dbReference>
<evidence type="ECO:0000313" key="8">
    <source>
        <dbReference type="Proteomes" id="UP000219621"/>
    </source>
</evidence>
<keyword evidence="5" id="KW-0482">Metalloprotease</keyword>
<sequence>MSDWDRLFPSCGGPAPAVLRLRAADAETIRSTARAGWPHETCGLLVGEGEAVRRVVPADNVAERAHDRFEIDPRARLALMKSLRGTPERVIGHWHSHPDHPARPSATDLAQAHEPGLVWLICAVDRTGTTDLAAWRVAGEGAARRFEPVDLRVTED</sequence>
<keyword evidence="2" id="KW-0479">Metal-binding</keyword>
<dbReference type="GO" id="GO:0008235">
    <property type="term" value="F:metalloexopeptidase activity"/>
    <property type="evidence" value="ECO:0007669"/>
    <property type="project" value="TreeGrafter"/>
</dbReference>
<dbReference type="EMBL" id="OCNJ01000007">
    <property type="protein sequence ID" value="SOD97554.1"/>
    <property type="molecule type" value="Genomic_DNA"/>
</dbReference>
<name>A0A286GRI0_9PROT</name>
<dbReference type="Gene3D" id="3.40.140.10">
    <property type="entry name" value="Cytidine Deaminase, domain 2"/>
    <property type="match status" value="1"/>
</dbReference>
<organism evidence="7 8">
    <name type="scientific">Caenispirillum bisanense</name>
    <dbReference type="NCBI Taxonomy" id="414052"/>
    <lineage>
        <taxon>Bacteria</taxon>
        <taxon>Pseudomonadati</taxon>
        <taxon>Pseudomonadota</taxon>
        <taxon>Alphaproteobacteria</taxon>
        <taxon>Rhodospirillales</taxon>
        <taxon>Novispirillaceae</taxon>
        <taxon>Caenispirillum</taxon>
    </lineage>
</organism>
<dbReference type="InterPro" id="IPR028090">
    <property type="entry name" value="JAB_dom_prok"/>
</dbReference>
<dbReference type="GO" id="GO:0000502">
    <property type="term" value="C:proteasome complex"/>
    <property type="evidence" value="ECO:0007669"/>
    <property type="project" value="UniProtKB-KW"/>
</dbReference>
<evidence type="ECO:0000256" key="4">
    <source>
        <dbReference type="ARBA" id="ARBA00022833"/>
    </source>
</evidence>
<dbReference type="CDD" id="cd08070">
    <property type="entry name" value="MPN_like"/>
    <property type="match status" value="1"/>
</dbReference>
<evidence type="ECO:0000256" key="1">
    <source>
        <dbReference type="ARBA" id="ARBA00022670"/>
    </source>
</evidence>
<keyword evidence="7" id="KW-0647">Proteasome</keyword>
<dbReference type="SUPFAM" id="SSF102712">
    <property type="entry name" value="JAB1/MPN domain"/>
    <property type="match status" value="1"/>
</dbReference>
<keyword evidence="3" id="KW-0378">Hydrolase</keyword>
<dbReference type="Pfam" id="PF14464">
    <property type="entry name" value="Prok-JAB"/>
    <property type="match status" value="1"/>
</dbReference>
<dbReference type="RefSeq" id="WP_245913502.1">
    <property type="nucleotide sequence ID" value="NZ_OCNJ01000007.1"/>
</dbReference>
<dbReference type="GO" id="GO:0006508">
    <property type="term" value="P:proteolysis"/>
    <property type="evidence" value="ECO:0007669"/>
    <property type="project" value="UniProtKB-KW"/>
</dbReference>
<proteinExistence type="predicted"/>
<evidence type="ECO:0000256" key="2">
    <source>
        <dbReference type="ARBA" id="ARBA00022723"/>
    </source>
</evidence>
<dbReference type="InterPro" id="IPR000555">
    <property type="entry name" value="JAMM/MPN+_dom"/>
</dbReference>
<keyword evidence="8" id="KW-1185">Reference proteome</keyword>
<evidence type="ECO:0000259" key="6">
    <source>
        <dbReference type="PROSITE" id="PS50249"/>
    </source>
</evidence>
<keyword evidence="1" id="KW-0645">Protease</keyword>
<dbReference type="PANTHER" id="PTHR34858:SF1">
    <property type="entry name" value="CYSO-CYSTEINE PEPTIDASE"/>
    <property type="match status" value="1"/>
</dbReference>
<dbReference type="Proteomes" id="UP000219621">
    <property type="component" value="Unassembled WGS sequence"/>
</dbReference>
<dbReference type="InterPro" id="IPR037518">
    <property type="entry name" value="MPN"/>
</dbReference>
<evidence type="ECO:0000256" key="3">
    <source>
        <dbReference type="ARBA" id="ARBA00022801"/>
    </source>
</evidence>
<reference evidence="7 8" key="1">
    <citation type="submission" date="2017-09" db="EMBL/GenBank/DDBJ databases">
        <authorList>
            <person name="Ehlers B."/>
            <person name="Leendertz F.H."/>
        </authorList>
    </citation>
    <scope>NUCLEOTIDE SEQUENCE [LARGE SCALE GENOMIC DNA]</scope>
    <source>
        <strain evidence="7 8">USBA 140</strain>
    </source>
</reference>
<evidence type="ECO:0000256" key="5">
    <source>
        <dbReference type="ARBA" id="ARBA00023049"/>
    </source>
</evidence>
<dbReference type="GO" id="GO:0008270">
    <property type="term" value="F:zinc ion binding"/>
    <property type="evidence" value="ECO:0007669"/>
    <property type="project" value="TreeGrafter"/>
</dbReference>
<protein>
    <submittedName>
        <fullName evidence="7">Proteasome lid subunit RPN8/RPN11, contains Jab1/MPN metalloenzyme (JAMM) motif</fullName>
    </submittedName>
</protein>
<gene>
    <name evidence="7" type="ORF">SAMN05421508_1074</name>
</gene>
<keyword evidence="4" id="KW-0862">Zinc</keyword>
<dbReference type="SMART" id="SM00232">
    <property type="entry name" value="JAB_MPN"/>
    <property type="match status" value="1"/>
</dbReference>